<evidence type="ECO:0000256" key="3">
    <source>
        <dbReference type="ARBA" id="ARBA00023069"/>
    </source>
</evidence>
<dbReference type="PANTHER" id="PTHR13159">
    <property type="entry name" value="RADIAL SPOKEHEAD-RELATED"/>
    <property type="match status" value="1"/>
</dbReference>
<evidence type="ECO:0000313" key="7">
    <source>
        <dbReference type="EMBL" id="CAD8692003.1"/>
    </source>
</evidence>
<feature type="compositionally biased region" description="Acidic residues" evidence="6">
    <location>
        <begin position="319"/>
        <end position="336"/>
    </location>
</feature>
<protein>
    <submittedName>
        <fullName evidence="7">Uncharacterized protein</fullName>
    </submittedName>
</protein>
<evidence type="ECO:0000256" key="1">
    <source>
        <dbReference type="ARBA" id="ARBA00004430"/>
    </source>
</evidence>
<evidence type="ECO:0000256" key="6">
    <source>
        <dbReference type="SAM" id="MobiDB-lite"/>
    </source>
</evidence>
<feature type="region of interest" description="Disordered" evidence="6">
    <location>
        <begin position="422"/>
        <end position="444"/>
    </location>
</feature>
<gene>
    <name evidence="7" type="ORF">CLEI1391_LOCUS16186</name>
</gene>
<dbReference type="CDD" id="cd22963">
    <property type="entry name" value="DD_CrRSP4-like"/>
    <property type="match status" value="1"/>
</dbReference>
<keyword evidence="5" id="KW-0966">Cell projection</keyword>
<proteinExistence type="predicted"/>
<dbReference type="AlphaFoldDB" id="A0A7S0WZV2"/>
<dbReference type="GO" id="GO:0001534">
    <property type="term" value="C:radial spoke"/>
    <property type="evidence" value="ECO:0007669"/>
    <property type="project" value="InterPro"/>
</dbReference>
<dbReference type="PANTHER" id="PTHR13159:SF0">
    <property type="entry name" value="RADIAL SPOKE HEAD 6 HOMOLOG A"/>
    <property type="match status" value="1"/>
</dbReference>
<dbReference type="GO" id="GO:0060294">
    <property type="term" value="P:cilium movement involved in cell motility"/>
    <property type="evidence" value="ECO:0007669"/>
    <property type="project" value="InterPro"/>
</dbReference>
<evidence type="ECO:0000256" key="2">
    <source>
        <dbReference type="ARBA" id="ARBA00022490"/>
    </source>
</evidence>
<name>A0A7S0WZV2_9CHLO</name>
<feature type="region of interest" description="Disordered" evidence="6">
    <location>
        <begin position="309"/>
        <end position="337"/>
    </location>
</feature>
<dbReference type="InterPro" id="IPR006802">
    <property type="entry name" value="Radial_spoke"/>
</dbReference>
<dbReference type="EMBL" id="HBFB01028934">
    <property type="protein sequence ID" value="CAD8692003.1"/>
    <property type="molecule type" value="Transcribed_RNA"/>
</dbReference>
<comment type="subcellular location">
    <subcellularLocation>
        <location evidence="1">Cytoplasm</location>
        <location evidence="1">Cytoskeleton</location>
        <location evidence="1">Cilium axoneme</location>
    </subcellularLocation>
</comment>
<dbReference type="Pfam" id="PF04712">
    <property type="entry name" value="Radial_spoke"/>
    <property type="match status" value="1"/>
</dbReference>
<reference evidence="7" key="1">
    <citation type="submission" date="2021-01" db="EMBL/GenBank/DDBJ databases">
        <authorList>
            <person name="Corre E."/>
            <person name="Pelletier E."/>
            <person name="Niang G."/>
            <person name="Scheremetjew M."/>
            <person name="Finn R."/>
            <person name="Kale V."/>
            <person name="Holt S."/>
            <person name="Cochrane G."/>
            <person name="Meng A."/>
            <person name="Brown T."/>
            <person name="Cohen L."/>
        </authorList>
    </citation>
    <scope>NUCLEOTIDE SEQUENCE</scope>
    <source>
        <strain evidence="7">SAG 11-49</strain>
    </source>
</reference>
<accession>A0A7S0WZV2</accession>
<evidence type="ECO:0000256" key="4">
    <source>
        <dbReference type="ARBA" id="ARBA00023212"/>
    </source>
</evidence>
<keyword evidence="4" id="KW-0206">Cytoskeleton</keyword>
<keyword evidence="3" id="KW-0969">Cilium</keyword>
<keyword evidence="2" id="KW-0963">Cytoplasm</keyword>
<sequence length="444" mass="47971">MDAASAVAFLQKSQSGDGASVYEHLAKVLAKVLEDKPDGALDMLETSYLLKKTAFDAKESSPLVPISSAADAAKAVASVNLFGNPDLPIDPETGEPIEAETPNDYEGEDIAGDGTLFDAIGVGLGRMEMYNIALAAKKLGEDPKRSVATVRFFGKFFGLFADYYVFETTLKEAPEIPEAPEGTVPFENNTGTNAFVYFVCNHLGGPMSQLPFVTPDQIKAARQIKKFLTGRLTSHVSTYPLFPGNEANYLRAQIARITATTVCAPTGLFSAGEDGSLEKSEDFAGFSGREYATSANWVHRSPHLKKQGRCELYKREPPEGEEDTWEPSEEEQEEGPELLASLEDDKPITGEGPAWTPLVSSSSEAVKYQVGGIRSNLWPGAFVVGQDKRFSNLYVGWGLKNAPFVPLPPPPVAKEYDQALVESLELPPKPAPPPAEGEGEEAEE</sequence>
<feature type="compositionally biased region" description="Basic and acidic residues" evidence="6">
    <location>
        <begin position="309"/>
        <end position="318"/>
    </location>
</feature>
<evidence type="ECO:0000256" key="5">
    <source>
        <dbReference type="ARBA" id="ARBA00023273"/>
    </source>
</evidence>
<organism evidence="7">
    <name type="scientific">Chlamydomonas leiostraca</name>
    <dbReference type="NCBI Taxonomy" id="1034604"/>
    <lineage>
        <taxon>Eukaryota</taxon>
        <taxon>Viridiplantae</taxon>
        <taxon>Chlorophyta</taxon>
        <taxon>core chlorophytes</taxon>
        <taxon>Chlorophyceae</taxon>
        <taxon>CS clade</taxon>
        <taxon>Chlamydomonadales</taxon>
        <taxon>Chlamydomonadaceae</taxon>
        <taxon>Chlamydomonas</taxon>
    </lineage>
</organism>
<dbReference type="GO" id="GO:0035082">
    <property type="term" value="P:axoneme assembly"/>
    <property type="evidence" value="ECO:0007669"/>
    <property type="project" value="TreeGrafter"/>
</dbReference>